<gene>
    <name evidence="2" type="ORF">TorRG33x02_200100</name>
</gene>
<accession>A0A2P5EFG2</accession>
<evidence type="ECO:0000256" key="1">
    <source>
        <dbReference type="SAM" id="Phobius"/>
    </source>
</evidence>
<name>A0A2P5EFG2_TREOI</name>
<evidence type="ECO:0000313" key="2">
    <source>
        <dbReference type="EMBL" id="PON84256.1"/>
    </source>
</evidence>
<comment type="caution">
    <text evidence="2">The sequence shown here is derived from an EMBL/GenBank/DDBJ whole genome shotgun (WGS) entry which is preliminary data.</text>
</comment>
<dbReference type="InParanoid" id="A0A2P5EFG2"/>
<reference evidence="3" key="1">
    <citation type="submission" date="2016-06" db="EMBL/GenBank/DDBJ databases">
        <title>Parallel loss of symbiosis genes in relatives of nitrogen-fixing non-legume Parasponia.</title>
        <authorList>
            <person name="Van Velzen R."/>
            <person name="Holmer R."/>
            <person name="Bu F."/>
            <person name="Rutten L."/>
            <person name="Van Zeijl A."/>
            <person name="Liu W."/>
            <person name="Santuari L."/>
            <person name="Cao Q."/>
            <person name="Sharma T."/>
            <person name="Shen D."/>
            <person name="Roswanjaya Y."/>
            <person name="Wardhani T."/>
            <person name="Kalhor M.S."/>
            <person name="Jansen J."/>
            <person name="Van den Hoogen J."/>
            <person name="Gungor B."/>
            <person name="Hartog M."/>
            <person name="Hontelez J."/>
            <person name="Verver J."/>
            <person name="Yang W.-C."/>
            <person name="Schijlen E."/>
            <person name="Repin R."/>
            <person name="Schilthuizen M."/>
            <person name="Schranz E."/>
            <person name="Heidstra R."/>
            <person name="Miyata K."/>
            <person name="Fedorova E."/>
            <person name="Kohlen W."/>
            <person name="Bisseling T."/>
            <person name="Smit S."/>
            <person name="Geurts R."/>
        </authorList>
    </citation>
    <scope>NUCLEOTIDE SEQUENCE [LARGE SCALE GENOMIC DNA]</scope>
    <source>
        <strain evidence="3">cv. RG33-2</strain>
    </source>
</reference>
<keyword evidence="1" id="KW-1133">Transmembrane helix</keyword>
<evidence type="ECO:0000313" key="3">
    <source>
        <dbReference type="Proteomes" id="UP000237000"/>
    </source>
</evidence>
<dbReference type="Proteomes" id="UP000237000">
    <property type="component" value="Unassembled WGS sequence"/>
</dbReference>
<keyword evidence="1" id="KW-0472">Membrane</keyword>
<keyword evidence="3" id="KW-1185">Reference proteome</keyword>
<dbReference type="EMBL" id="JXTC01000166">
    <property type="protein sequence ID" value="PON84256.1"/>
    <property type="molecule type" value="Genomic_DNA"/>
</dbReference>
<organism evidence="2 3">
    <name type="scientific">Trema orientale</name>
    <name type="common">Charcoal tree</name>
    <name type="synonym">Celtis orientalis</name>
    <dbReference type="NCBI Taxonomy" id="63057"/>
    <lineage>
        <taxon>Eukaryota</taxon>
        <taxon>Viridiplantae</taxon>
        <taxon>Streptophyta</taxon>
        <taxon>Embryophyta</taxon>
        <taxon>Tracheophyta</taxon>
        <taxon>Spermatophyta</taxon>
        <taxon>Magnoliopsida</taxon>
        <taxon>eudicotyledons</taxon>
        <taxon>Gunneridae</taxon>
        <taxon>Pentapetalae</taxon>
        <taxon>rosids</taxon>
        <taxon>fabids</taxon>
        <taxon>Rosales</taxon>
        <taxon>Cannabaceae</taxon>
        <taxon>Trema</taxon>
    </lineage>
</organism>
<keyword evidence="1" id="KW-0812">Transmembrane</keyword>
<sequence>MLCRIRFFKFFCLDEFDSTGVLGCHKTGTFCILCLLYCSLICIIRVFLMLSRIRFCKLFCLDEFDSTSVFSCHKIGCFCILCLLYCSLRYIQPLSSSTTILMFPG</sequence>
<evidence type="ECO:0008006" key="4">
    <source>
        <dbReference type="Google" id="ProtNLM"/>
    </source>
</evidence>
<feature type="transmembrane region" description="Helical" evidence="1">
    <location>
        <begin position="27"/>
        <end position="48"/>
    </location>
</feature>
<dbReference type="OrthoDB" id="10337925at2759"/>
<protein>
    <recommendedName>
        <fullName evidence="4">Transmembrane protein</fullName>
    </recommendedName>
</protein>
<dbReference type="AlphaFoldDB" id="A0A2P5EFG2"/>
<proteinExistence type="predicted"/>